<evidence type="ECO:0000313" key="12">
    <source>
        <dbReference type="Proteomes" id="UP000748308"/>
    </source>
</evidence>
<feature type="binding site" evidence="8">
    <location>
        <position position="5"/>
    </location>
    <ligand>
        <name>[4Fe-4S] cluster</name>
        <dbReference type="ChEBI" id="CHEBI:49883"/>
        <label>1</label>
    </ligand>
</feature>
<comment type="function">
    <text evidence="8">Catalyzes the methylthiolation of an aspartic acid residue of ribosomal protein uS12.</text>
</comment>
<dbReference type="GO" id="GO:0046872">
    <property type="term" value="F:metal ion binding"/>
    <property type="evidence" value="ECO:0007669"/>
    <property type="project" value="UniProtKB-KW"/>
</dbReference>
<dbReference type="InterPro" id="IPR005839">
    <property type="entry name" value="Methylthiotransferase"/>
</dbReference>
<protein>
    <recommendedName>
        <fullName evidence="8">Ribosomal protein uS12 methylthiotransferase RimO</fullName>
        <shortName evidence="8">uS12 MTTase</shortName>
        <shortName evidence="8">uS12 methylthiotransferase</shortName>
        <ecNumber evidence="8">2.8.4.4</ecNumber>
    </recommendedName>
    <alternativeName>
        <fullName evidence="8">Ribosomal protein uS12 (aspartate-C(3))-methylthiotransferase</fullName>
    </alternativeName>
    <alternativeName>
        <fullName evidence="8">Ribosome maturation factor RimO</fullName>
    </alternativeName>
</protein>
<evidence type="ECO:0000259" key="10">
    <source>
        <dbReference type="PROSITE" id="PS51918"/>
    </source>
</evidence>
<dbReference type="InterPro" id="IPR005840">
    <property type="entry name" value="Ribosomal_uS12_MeSTrfase_RimO"/>
</dbReference>
<dbReference type="PANTHER" id="PTHR43837:SF1">
    <property type="entry name" value="RIBOSOMAL PROTEIN US12 METHYLTHIOTRANSFERASE RIMO"/>
    <property type="match status" value="1"/>
</dbReference>
<feature type="binding site" evidence="8">
    <location>
        <position position="148"/>
    </location>
    <ligand>
        <name>[4Fe-4S] cluster</name>
        <dbReference type="ChEBI" id="CHEBI:49883"/>
        <label>2</label>
        <note>4Fe-4S-S-AdoMet</note>
    </ligand>
</feature>
<dbReference type="InterPro" id="IPR007197">
    <property type="entry name" value="rSAM"/>
</dbReference>
<dbReference type="FunFam" id="3.80.30.20:FF:000001">
    <property type="entry name" value="tRNA-2-methylthio-N(6)-dimethylallyladenosine synthase 2"/>
    <property type="match status" value="1"/>
</dbReference>
<keyword evidence="5 8" id="KW-0479">Metal-binding</keyword>
<dbReference type="Gene3D" id="3.80.30.20">
    <property type="entry name" value="tm_1862 like domain"/>
    <property type="match status" value="1"/>
</dbReference>
<accession>A0A937XA93</accession>
<dbReference type="NCBIfam" id="TIGR00089">
    <property type="entry name" value="MiaB/RimO family radical SAM methylthiotransferase"/>
    <property type="match status" value="1"/>
</dbReference>
<dbReference type="SMART" id="SM00729">
    <property type="entry name" value="Elp3"/>
    <property type="match status" value="1"/>
</dbReference>
<comment type="cofactor">
    <cofactor evidence="8">
        <name>[4Fe-4S] cluster</name>
        <dbReference type="ChEBI" id="CHEBI:49883"/>
    </cofactor>
    <text evidence="8">Binds 2 [4Fe-4S] clusters. One cluster is coordinated with 3 cysteines and an exchangeable S-adenosyl-L-methionine.</text>
</comment>
<dbReference type="InterPro" id="IPR012340">
    <property type="entry name" value="NA-bd_OB-fold"/>
</dbReference>
<evidence type="ECO:0000256" key="2">
    <source>
        <dbReference type="ARBA" id="ARBA00022490"/>
    </source>
</evidence>
<organism evidence="11 12">
    <name type="scientific">Eiseniibacteriota bacterium</name>
    <dbReference type="NCBI Taxonomy" id="2212470"/>
    <lineage>
        <taxon>Bacteria</taxon>
        <taxon>Candidatus Eiseniibacteriota</taxon>
    </lineage>
</organism>
<evidence type="ECO:0000256" key="7">
    <source>
        <dbReference type="ARBA" id="ARBA00023014"/>
    </source>
</evidence>
<evidence type="ECO:0000256" key="4">
    <source>
        <dbReference type="ARBA" id="ARBA00022691"/>
    </source>
</evidence>
<dbReference type="InterPro" id="IPR006638">
    <property type="entry name" value="Elp3/MiaA/NifB-like_rSAM"/>
</dbReference>
<evidence type="ECO:0000256" key="3">
    <source>
        <dbReference type="ARBA" id="ARBA00022679"/>
    </source>
</evidence>
<dbReference type="InterPro" id="IPR023404">
    <property type="entry name" value="rSAM_horseshoe"/>
</dbReference>
<dbReference type="InterPro" id="IPR020612">
    <property type="entry name" value="Methylthiotransferase_CS"/>
</dbReference>
<dbReference type="EC" id="2.8.4.4" evidence="8"/>
<dbReference type="CDD" id="cd01335">
    <property type="entry name" value="Radical_SAM"/>
    <property type="match status" value="1"/>
</dbReference>
<proteinExistence type="inferred from homology"/>
<feature type="binding site" evidence="8">
    <location>
        <position position="155"/>
    </location>
    <ligand>
        <name>[4Fe-4S] cluster</name>
        <dbReference type="ChEBI" id="CHEBI:49883"/>
        <label>2</label>
        <note>4Fe-4S-S-AdoMet</note>
    </ligand>
</feature>
<sequence>MQLGCPKNAIDGEMMIGLLARAGYAIAHDPAAADVQVVHTCAFLRAAEEESIAEILAAARWKGARRGRRLVVTGCLAERHGAELLAELPEVDALLGPGRIVEIVGAIDEALRGEGGVRRGGFGRPEPWGARLRGGAPHTAYVKIAEGCDHRCAFCLIPRLRGPQRSRLPAGIVREVRGLAAEGAREVVLVAQDTTAYGRDLSPRLSLADLLRRLTVGEGPEWLRLLYTHPARWSEELIDLFARGGRLLPYVDLPVQHASDAVLQAMGRGRGGARIRRLIERLRARIPGLVLRTTVITGHPGEGKREFRELLQFLREFPFDRLGAFAYSPEAGTRAALLPGRAPAKAAEERRLEVLALQRRLALPLQRARCGRDWPVLLEGWRERDRVWIGRSPAEAPEIDGVVRLRAPGPGEWGADLGEFVTARFLRATAYDTFAVPAEAGAEAGGGRPALGGGRRGKP</sequence>
<evidence type="ECO:0000256" key="8">
    <source>
        <dbReference type="HAMAP-Rule" id="MF_01865"/>
    </source>
</evidence>
<dbReference type="InterPro" id="IPR013848">
    <property type="entry name" value="Methylthiotransferase_N"/>
</dbReference>
<feature type="binding site" evidence="8">
    <location>
        <position position="41"/>
    </location>
    <ligand>
        <name>[4Fe-4S] cluster</name>
        <dbReference type="ChEBI" id="CHEBI:49883"/>
        <label>1</label>
    </ligand>
</feature>
<reference evidence="11" key="1">
    <citation type="submission" date="2019-03" db="EMBL/GenBank/DDBJ databases">
        <title>Lake Tanganyika Metagenome-Assembled Genomes (MAGs).</title>
        <authorList>
            <person name="Tran P."/>
        </authorList>
    </citation>
    <scope>NUCLEOTIDE SEQUENCE</scope>
    <source>
        <strain evidence="11">M_DeepCast_400m_m2_100</strain>
    </source>
</reference>
<dbReference type="HAMAP" id="MF_01865">
    <property type="entry name" value="MTTase_RimO"/>
    <property type="match status" value="1"/>
</dbReference>
<evidence type="ECO:0000256" key="1">
    <source>
        <dbReference type="ARBA" id="ARBA00022485"/>
    </source>
</evidence>
<keyword evidence="7 8" id="KW-0411">Iron-sulfur</keyword>
<dbReference type="PROSITE" id="PS51918">
    <property type="entry name" value="RADICAL_SAM"/>
    <property type="match status" value="1"/>
</dbReference>
<keyword evidence="11" id="KW-0687">Ribonucleoprotein</keyword>
<dbReference type="Pfam" id="PF18693">
    <property type="entry name" value="TRAM_2"/>
    <property type="match status" value="1"/>
</dbReference>
<keyword evidence="1 8" id="KW-0004">4Fe-4S</keyword>
<dbReference type="InterPro" id="IPR038135">
    <property type="entry name" value="Methylthiotransferase_N_sf"/>
</dbReference>
<keyword evidence="11" id="KW-0689">Ribosomal protein</keyword>
<feature type="binding site" evidence="8">
    <location>
        <position position="75"/>
    </location>
    <ligand>
        <name>[4Fe-4S] cluster</name>
        <dbReference type="ChEBI" id="CHEBI:49883"/>
        <label>1</label>
    </ligand>
</feature>
<comment type="similarity">
    <text evidence="8">Belongs to the methylthiotransferase family. RimO subfamily.</text>
</comment>
<evidence type="ECO:0000313" key="11">
    <source>
        <dbReference type="EMBL" id="MBM3317329.1"/>
    </source>
</evidence>
<dbReference type="Pfam" id="PF04055">
    <property type="entry name" value="Radical_SAM"/>
    <property type="match status" value="1"/>
</dbReference>
<dbReference type="GO" id="GO:0005840">
    <property type="term" value="C:ribosome"/>
    <property type="evidence" value="ECO:0007669"/>
    <property type="project" value="UniProtKB-KW"/>
</dbReference>
<dbReference type="SFLD" id="SFLDG01082">
    <property type="entry name" value="B12-binding_domain_containing"/>
    <property type="match status" value="1"/>
</dbReference>
<feature type="binding site" evidence="8">
    <location>
        <position position="152"/>
    </location>
    <ligand>
        <name>[4Fe-4S] cluster</name>
        <dbReference type="ChEBI" id="CHEBI:49883"/>
        <label>2</label>
        <note>4Fe-4S-S-AdoMet</note>
    </ligand>
</feature>
<dbReference type="GO" id="GO:0006400">
    <property type="term" value="P:tRNA modification"/>
    <property type="evidence" value="ECO:0007669"/>
    <property type="project" value="InterPro"/>
</dbReference>
<feature type="domain" description="MTTase N-terminal" evidence="9">
    <location>
        <begin position="1"/>
        <end position="112"/>
    </location>
</feature>
<keyword evidence="6 8" id="KW-0408">Iron</keyword>
<dbReference type="GO" id="GO:0005829">
    <property type="term" value="C:cytosol"/>
    <property type="evidence" value="ECO:0007669"/>
    <property type="project" value="TreeGrafter"/>
</dbReference>
<dbReference type="PROSITE" id="PS01278">
    <property type="entry name" value="MTTASE_RADICAL"/>
    <property type="match status" value="1"/>
</dbReference>
<evidence type="ECO:0000259" key="9">
    <source>
        <dbReference type="PROSITE" id="PS51449"/>
    </source>
</evidence>
<dbReference type="SUPFAM" id="SSF102114">
    <property type="entry name" value="Radical SAM enzymes"/>
    <property type="match status" value="1"/>
</dbReference>
<keyword evidence="3 8" id="KW-0808">Transferase</keyword>
<dbReference type="Gene3D" id="3.40.50.12160">
    <property type="entry name" value="Methylthiotransferase, N-terminal domain"/>
    <property type="match status" value="1"/>
</dbReference>
<dbReference type="GO" id="GO:0035599">
    <property type="term" value="F:aspartic acid methylthiotransferase activity"/>
    <property type="evidence" value="ECO:0007669"/>
    <property type="project" value="TreeGrafter"/>
</dbReference>
<evidence type="ECO:0000256" key="5">
    <source>
        <dbReference type="ARBA" id="ARBA00022723"/>
    </source>
</evidence>
<dbReference type="Pfam" id="PF00919">
    <property type="entry name" value="UPF0004"/>
    <property type="match status" value="1"/>
</dbReference>
<gene>
    <name evidence="8 11" type="primary">rimO</name>
    <name evidence="11" type="ORF">FJY75_05710</name>
</gene>
<dbReference type="PANTHER" id="PTHR43837">
    <property type="entry name" value="RIBOSOMAL PROTEIN S12 METHYLTHIOTRANSFERASE RIMO"/>
    <property type="match status" value="1"/>
</dbReference>
<dbReference type="GO" id="GO:0103039">
    <property type="term" value="F:protein methylthiotransferase activity"/>
    <property type="evidence" value="ECO:0007669"/>
    <property type="project" value="UniProtKB-EC"/>
</dbReference>
<dbReference type="Gene3D" id="2.40.50.140">
    <property type="entry name" value="Nucleic acid-binding proteins"/>
    <property type="match status" value="1"/>
</dbReference>
<dbReference type="NCBIfam" id="TIGR01125">
    <property type="entry name" value="30S ribosomal protein S12 methylthiotransferase RimO"/>
    <property type="match status" value="1"/>
</dbReference>
<comment type="subcellular location">
    <subcellularLocation>
        <location evidence="8">Cytoplasm</location>
    </subcellularLocation>
</comment>
<dbReference type="SFLD" id="SFLDS00029">
    <property type="entry name" value="Radical_SAM"/>
    <property type="match status" value="1"/>
</dbReference>
<dbReference type="InterPro" id="IPR058240">
    <property type="entry name" value="rSAM_sf"/>
</dbReference>
<evidence type="ECO:0000256" key="6">
    <source>
        <dbReference type="ARBA" id="ARBA00023004"/>
    </source>
</evidence>
<dbReference type="AlphaFoldDB" id="A0A937XA93"/>
<name>A0A937XA93_UNCEI</name>
<dbReference type="Proteomes" id="UP000748308">
    <property type="component" value="Unassembled WGS sequence"/>
</dbReference>
<dbReference type="EMBL" id="VGIY01000107">
    <property type="protein sequence ID" value="MBM3317329.1"/>
    <property type="molecule type" value="Genomic_DNA"/>
</dbReference>
<keyword evidence="2 8" id="KW-0963">Cytoplasm</keyword>
<feature type="domain" description="Radical SAM core" evidence="10">
    <location>
        <begin position="134"/>
        <end position="364"/>
    </location>
</feature>
<keyword evidence="4 8" id="KW-0949">S-adenosyl-L-methionine</keyword>
<dbReference type="PROSITE" id="PS51449">
    <property type="entry name" value="MTTASE_N"/>
    <property type="match status" value="1"/>
</dbReference>
<dbReference type="SFLD" id="SFLDG01061">
    <property type="entry name" value="methylthiotransferase"/>
    <property type="match status" value="1"/>
</dbReference>
<comment type="catalytic activity">
    <reaction evidence="8">
        <text>L-aspartate(89)-[ribosomal protein uS12]-hydrogen + (sulfur carrier)-SH + AH2 + 2 S-adenosyl-L-methionine = 3-methylsulfanyl-L-aspartate(89)-[ribosomal protein uS12]-hydrogen + (sulfur carrier)-H + 5'-deoxyadenosine + L-methionine + A + S-adenosyl-L-homocysteine + 2 H(+)</text>
        <dbReference type="Rhea" id="RHEA:37087"/>
        <dbReference type="Rhea" id="RHEA-COMP:10460"/>
        <dbReference type="Rhea" id="RHEA-COMP:10461"/>
        <dbReference type="Rhea" id="RHEA-COMP:14737"/>
        <dbReference type="Rhea" id="RHEA-COMP:14739"/>
        <dbReference type="ChEBI" id="CHEBI:13193"/>
        <dbReference type="ChEBI" id="CHEBI:15378"/>
        <dbReference type="ChEBI" id="CHEBI:17319"/>
        <dbReference type="ChEBI" id="CHEBI:17499"/>
        <dbReference type="ChEBI" id="CHEBI:29917"/>
        <dbReference type="ChEBI" id="CHEBI:29961"/>
        <dbReference type="ChEBI" id="CHEBI:57844"/>
        <dbReference type="ChEBI" id="CHEBI:57856"/>
        <dbReference type="ChEBI" id="CHEBI:59789"/>
        <dbReference type="ChEBI" id="CHEBI:64428"/>
        <dbReference type="ChEBI" id="CHEBI:73599"/>
        <dbReference type="EC" id="2.8.4.4"/>
    </reaction>
</comment>
<dbReference type="InterPro" id="IPR002792">
    <property type="entry name" value="TRAM_dom"/>
</dbReference>
<comment type="caution">
    <text evidence="11">The sequence shown here is derived from an EMBL/GenBank/DDBJ whole genome shotgun (WGS) entry which is preliminary data.</text>
</comment>
<dbReference type="GO" id="GO:0051539">
    <property type="term" value="F:4 iron, 4 sulfur cluster binding"/>
    <property type="evidence" value="ECO:0007669"/>
    <property type="project" value="UniProtKB-UniRule"/>
</dbReference>